<organism evidence="1 2">
    <name type="scientific">Steinernema carpocapsae</name>
    <name type="common">Entomopathogenic nematode</name>
    <dbReference type="NCBI Taxonomy" id="34508"/>
    <lineage>
        <taxon>Eukaryota</taxon>
        <taxon>Metazoa</taxon>
        <taxon>Ecdysozoa</taxon>
        <taxon>Nematoda</taxon>
        <taxon>Chromadorea</taxon>
        <taxon>Rhabditida</taxon>
        <taxon>Tylenchina</taxon>
        <taxon>Panagrolaimomorpha</taxon>
        <taxon>Strongyloidoidea</taxon>
        <taxon>Steinernematidae</taxon>
        <taxon>Steinernema</taxon>
    </lineage>
</organism>
<gene>
    <name evidence="1" type="ORF">L596_010453</name>
</gene>
<dbReference type="Proteomes" id="UP000298663">
    <property type="component" value="Unassembled WGS sequence"/>
</dbReference>
<evidence type="ECO:0000313" key="2">
    <source>
        <dbReference type="Proteomes" id="UP000298663"/>
    </source>
</evidence>
<dbReference type="AlphaFoldDB" id="A0A4U5PIL7"/>
<keyword evidence="2" id="KW-1185">Reference proteome</keyword>
<evidence type="ECO:0000313" key="1">
    <source>
        <dbReference type="EMBL" id="TKR96438.1"/>
    </source>
</evidence>
<sequence>MRRLSFKLVQDYERSLMFYKGSQRGHNIAFHLIHMFLFPGPRSPICTSGERCQRRGRSCPEEEEGDISLGGRSLVASPVTVCP</sequence>
<dbReference type="EMBL" id="AZBU02000002">
    <property type="protein sequence ID" value="TKR96438.1"/>
    <property type="molecule type" value="Genomic_DNA"/>
</dbReference>
<proteinExistence type="predicted"/>
<name>A0A4U5PIL7_STECR</name>
<protein>
    <submittedName>
        <fullName evidence="1">Uncharacterized protein</fullName>
    </submittedName>
</protein>
<accession>A0A4U5PIL7</accession>
<reference evidence="1 2" key="2">
    <citation type="journal article" date="2019" name="G3 (Bethesda)">
        <title>Hybrid Assembly of the Genome of the Entomopathogenic Nematode Steinernema carpocapsae Identifies the X-Chromosome.</title>
        <authorList>
            <person name="Serra L."/>
            <person name="Macchietto M."/>
            <person name="Macias-Munoz A."/>
            <person name="McGill C.J."/>
            <person name="Rodriguez I.M."/>
            <person name="Rodriguez B."/>
            <person name="Murad R."/>
            <person name="Mortazavi A."/>
        </authorList>
    </citation>
    <scope>NUCLEOTIDE SEQUENCE [LARGE SCALE GENOMIC DNA]</scope>
    <source>
        <strain evidence="1 2">ALL</strain>
    </source>
</reference>
<comment type="caution">
    <text evidence="1">The sequence shown here is derived from an EMBL/GenBank/DDBJ whole genome shotgun (WGS) entry which is preliminary data.</text>
</comment>
<reference evidence="1 2" key="1">
    <citation type="journal article" date="2015" name="Genome Biol.">
        <title>Comparative genomics of Steinernema reveals deeply conserved gene regulatory networks.</title>
        <authorList>
            <person name="Dillman A.R."/>
            <person name="Macchietto M."/>
            <person name="Porter C.F."/>
            <person name="Rogers A."/>
            <person name="Williams B."/>
            <person name="Antoshechkin I."/>
            <person name="Lee M.M."/>
            <person name="Goodwin Z."/>
            <person name="Lu X."/>
            <person name="Lewis E.E."/>
            <person name="Goodrich-Blair H."/>
            <person name="Stock S.P."/>
            <person name="Adams B.J."/>
            <person name="Sternberg P.W."/>
            <person name="Mortazavi A."/>
        </authorList>
    </citation>
    <scope>NUCLEOTIDE SEQUENCE [LARGE SCALE GENOMIC DNA]</scope>
    <source>
        <strain evidence="1 2">ALL</strain>
    </source>
</reference>